<dbReference type="EMBL" id="CAQQ02087647">
    <property type="status" value="NOT_ANNOTATED_CDS"/>
    <property type="molecule type" value="Genomic_DNA"/>
</dbReference>
<organism evidence="2 3">
    <name type="scientific">Megaselia scalaris</name>
    <name type="common">Humpbacked fly</name>
    <name type="synonym">Phora scalaris</name>
    <dbReference type="NCBI Taxonomy" id="36166"/>
    <lineage>
        <taxon>Eukaryota</taxon>
        <taxon>Metazoa</taxon>
        <taxon>Ecdysozoa</taxon>
        <taxon>Arthropoda</taxon>
        <taxon>Hexapoda</taxon>
        <taxon>Insecta</taxon>
        <taxon>Pterygota</taxon>
        <taxon>Neoptera</taxon>
        <taxon>Endopterygota</taxon>
        <taxon>Diptera</taxon>
        <taxon>Brachycera</taxon>
        <taxon>Muscomorpha</taxon>
        <taxon>Platypezoidea</taxon>
        <taxon>Phoridae</taxon>
        <taxon>Megaseliini</taxon>
        <taxon>Megaselia</taxon>
    </lineage>
</organism>
<evidence type="ECO:0000313" key="2">
    <source>
        <dbReference type="EnsemblMetazoa" id="MESCA002732-PA"/>
    </source>
</evidence>
<feature type="compositionally biased region" description="Basic and acidic residues" evidence="1">
    <location>
        <begin position="66"/>
        <end position="78"/>
    </location>
</feature>
<proteinExistence type="predicted"/>
<evidence type="ECO:0000256" key="1">
    <source>
        <dbReference type="SAM" id="MobiDB-lite"/>
    </source>
</evidence>
<accession>T1GH47</accession>
<dbReference type="HOGENOM" id="CLU_1551482_0_0_1"/>
<dbReference type="STRING" id="36166.T1GH47"/>
<dbReference type="AlphaFoldDB" id="T1GH47"/>
<sequence length="173" mass="19846">MFDDVDEKFELDMIDDETDFLESEGKISEIDKKIAQRKNILDTEVKHRASASGLTPGSQKRHSPKQTHEEEEKTKDDVDASTSTAAKQADEEDVEEEEEEDVPMRNPFVRLLEGLLVSIAVRLNRFSRNYRYVMKILAEEKKTLKESKGFERLGRLGVASMWTPLNVLRMQAA</sequence>
<dbReference type="EMBL" id="CAQQ02087648">
    <property type="status" value="NOT_ANNOTATED_CDS"/>
    <property type="molecule type" value="Genomic_DNA"/>
</dbReference>
<reference evidence="3" key="1">
    <citation type="submission" date="2013-02" db="EMBL/GenBank/DDBJ databases">
        <authorList>
            <person name="Hughes D."/>
        </authorList>
    </citation>
    <scope>NUCLEOTIDE SEQUENCE</scope>
    <source>
        <strain>Durham</strain>
        <strain evidence="3">NC isolate 2 -- Noor lab</strain>
    </source>
</reference>
<reference evidence="2" key="2">
    <citation type="submission" date="2015-06" db="UniProtKB">
        <authorList>
            <consortium name="EnsemblMetazoa"/>
        </authorList>
    </citation>
    <scope>IDENTIFICATION</scope>
</reference>
<dbReference type="EMBL" id="CAQQ02087646">
    <property type="status" value="NOT_ANNOTATED_CDS"/>
    <property type="molecule type" value="Genomic_DNA"/>
</dbReference>
<name>T1GH47_MEGSC</name>
<protein>
    <submittedName>
        <fullName evidence="2">Uncharacterized protein</fullName>
    </submittedName>
</protein>
<keyword evidence="3" id="KW-1185">Reference proteome</keyword>
<dbReference type="EnsemblMetazoa" id="MESCA002732-RA">
    <property type="protein sequence ID" value="MESCA002732-PA"/>
    <property type="gene ID" value="MESCA002732"/>
</dbReference>
<feature type="compositionally biased region" description="Acidic residues" evidence="1">
    <location>
        <begin position="90"/>
        <end position="101"/>
    </location>
</feature>
<dbReference type="Proteomes" id="UP000015102">
    <property type="component" value="Unassembled WGS sequence"/>
</dbReference>
<evidence type="ECO:0000313" key="3">
    <source>
        <dbReference type="Proteomes" id="UP000015102"/>
    </source>
</evidence>
<feature type="region of interest" description="Disordered" evidence="1">
    <location>
        <begin position="45"/>
        <end position="102"/>
    </location>
</feature>